<evidence type="ECO:0000256" key="3">
    <source>
        <dbReference type="ARBA" id="ARBA00022692"/>
    </source>
</evidence>
<evidence type="ECO:0000256" key="2">
    <source>
        <dbReference type="ARBA" id="ARBA00022448"/>
    </source>
</evidence>
<feature type="transmembrane region" description="Helical" evidence="8">
    <location>
        <begin position="311"/>
        <end position="334"/>
    </location>
</feature>
<dbReference type="Gene3D" id="1.20.1250.20">
    <property type="entry name" value="MFS general substrate transporter like domains"/>
    <property type="match status" value="1"/>
</dbReference>
<feature type="region of interest" description="Disordered" evidence="7">
    <location>
        <begin position="1"/>
        <end position="24"/>
    </location>
</feature>
<dbReference type="FunFam" id="1.20.1720.10:FF:000009">
    <property type="entry name" value="MFS multidrug transporter"/>
    <property type="match status" value="1"/>
</dbReference>
<feature type="transmembrane region" description="Helical" evidence="8">
    <location>
        <begin position="714"/>
        <end position="736"/>
    </location>
</feature>
<evidence type="ECO:0000313" key="10">
    <source>
        <dbReference type="EMBL" id="KAJ7626213.1"/>
    </source>
</evidence>
<dbReference type="InterPro" id="IPR011701">
    <property type="entry name" value="MFS"/>
</dbReference>
<comment type="caution">
    <text evidence="10">The sequence shown here is derived from an EMBL/GenBank/DDBJ whole genome shotgun (WGS) entry which is preliminary data.</text>
</comment>
<evidence type="ECO:0000313" key="11">
    <source>
        <dbReference type="Proteomes" id="UP001221142"/>
    </source>
</evidence>
<gene>
    <name evidence="10" type="ORF">FB45DRAFT_1005346</name>
</gene>
<keyword evidence="11" id="KW-1185">Reference proteome</keyword>
<feature type="transmembrane region" description="Helical" evidence="8">
    <location>
        <begin position="370"/>
        <end position="387"/>
    </location>
</feature>
<evidence type="ECO:0000256" key="8">
    <source>
        <dbReference type="SAM" id="Phobius"/>
    </source>
</evidence>
<dbReference type="AlphaFoldDB" id="A0AAD7BNP9"/>
<dbReference type="GO" id="GO:0015137">
    <property type="term" value="F:citrate transmembrane transporter activity"/>
    <property type="evidence" value="ECO:0007669"/>
    <property type="project" value="UniProtKB-ARBA"/>
</dbReference>
<evidence type="ECO:0000256" key="6">
    <source>
        <dbReference type="ARBA" id="ARBA00023180"/>
    </source>
</evidence>
<evidence type="ECO:0000256" key="7">
    <source>
        <dbReference type="SAM" id="MobiDB-lite"/>
    </source>
</evidence>
<feature type="transmembrane region" description="Helical" evidence="8">
    <location>
        <begin position="77"/>
        <end position="96"/>
    </location>
</feature>
<keyword evidence="2" id="KW-0813">Transport</keyword>
<name>A0AAD7BNP9_9AGAR</name>
<keyword evidence="6" id="KW-0325">Glycoprotein</keyword>
<protein>
    <submittedName>
        <fullName evidence="10">Major facilitator superfamily domain-containing protein</fullName>
    </submittedName>
</protein>
<dbReference type="SUPFAM" id="SSF103473">
    <property type="entry name" value="MFS general substrate transporter"/>
    <property type="match status" value="1"/>
</dbReference>
<dbReference type="PANTHER" id="PTHR23502">
    <property type="entry name" value="MAJOR FACILITATOR SUPERFAMILY"/>
    <property type="match status" value="1"/>
</dbReference>
<evidence type="ECO:0000259" key="9">
    <source>
        <dbReference type="PROSITE" id="PS50850"/>
    </source>
</evidence>
<keyword evidence="5 8" id="KW-0472">Membrane</keyword>
<evidence type="ECO:0000256" key="1">
    <source>
        <dbReference type="ARBA" id="ARBA00004141"/>
    </source>
</evidence>
<keyword evidence="3 8" id="KW-0812">Transmembrane</keyword>
<feature type="transmembrane region" description="Helical" evidence="8">
    <location>
        <begin position="399"/>
        <end position="421"/>
    </location>
</feature>
<proteinExistence type="predicted"/>
<feature type="domain" description="Major facilitator superfamily (MFS) profile" evidence="9">
    <location>
        <begin position="37"/>
        <end position="495"/>
    </location>
</feature>
<feature type="transmembrane region" description="Helical" evidence="8">
    <location>
        <begin position="808"/>
        <end position="828"/>
    </location>
</feature>
<feature type="region of interest" description="Disordered" evidence="7">
    <location>
        <begin position="507"/>
        <end position="617"/>
    </location>
</feature>
<dbReference type="PROSITE" id="PS50850">
    <property type="entry name" value="MFS"/>
    <property type="match status" value="1"/>
</dbReference>
<dbReference type="FunFam" id="1.20.1250.20:FF:000172">
    <property type="entry name" value="MFS multidrug resistance transporter"/>
    <property type="match status" value="1"/>
</dbReference>
<sequence length="855" mass="94016">MTEDTRDETRPTPPSSIPKEPPEPYSVYSPKEKWLIVALISYGGLFSLRYSPSPLSSNIYFPAIPILSEAFHKSTELINLTVTMYIVFQALAPMFWGTLADSWGRRPMFICCLILLALSCVGLALVPLNAYWLLLVLRCFQAAGSASTIALGAGVIGDISDRAERGGFLGVYNIGPMVGPAIGPVIGGALAEHLGWRSIFWFLCIASASCAVILILLLPETLRALVGNGSISPPSPLSRPLLPLIGRSHARTPSPPNRPRKPFQNPLRLLLNLDILLLLTFNGLVCAVFYGVTASISTILSEQYPELNETQLGLCFLAIGGGMLFGSTTSGRILDWDYQRVKRRFLVSRVGDVEKAQDDGFPIEQARMRLIPILLIFFVASCAAYGWCVQKRTNLSGPLILLIGVGFFSMMVMNATQTLILDLVPDQSSSVTACNNLLRGGLSAIMVAVIDLILRALKPGWTYVLLAGIKEEEIEWEGVMDSAFLYLLAMKYDASHVNWPCFLPSSPMAPPASSPSPTTLVTIEPDSNETDDPPPPYPSRARRSRRLNPNRRQQQPHPEVQAESHLEHNPNSYLDTAESEATETTPFLPLSEQHHGSGRRAAPGRPRSDSHPSMMSAVSVAPSLAQTIASMFQGYEDDEDGFLAVEDPEDGLGFSSGDLPETLGGHPRFWSRPGMQRYFRPMTRKVYWKAVFHLYVVNFPYALAAFLYQTGTTLLMALPLGALLCFFNLLGARVFARGELALQTKFHTPLAYPMPYPPRPLFTRMRHDSGGVPVPEPSFYKNTYAMFTDVTSYQSLFYFLAIKPSITLLLSLALIVLGVPALVLVLPAPMALRAMRRIGIWQANVAVDGLYLSSR</sequence>
<feature type="transmembrane region" description="Helical" evidence="8">
    <location>
        <begin position="686"/>
        <end position="708"/>
    </location>
</feature>
<dbReference type="CDD" id="cd17323">
    <property type="entry name" value="MFS_Tpo1_MDR_like"/>
    <property type="match status" value="1"/>
</dbReference>
<reference evidence="10" key="1">
    <citation type="submission" date="2023-03" db="EMBL/GenBank/DDBJ databases">
        <title>Massive genome expansion in bonnet fungi (Mycena s.s.) driven by repeated elements and novel gene families across ecological guilds.</title>
        <authorList>
            <consortium name="Lawrence Berkeley National Laboratory"/>
            <person name="Harder C.B."/>
            <person name="Miyauchi S."/>
            <person name="Viragh M."/>
            <person name="Kuo A."/>
            <person name="Thoen E."/>
            <person name="Andreopoulos B."/>
            <person name="Lu D."/>
            <person name="Skrede I."/>
            <person name="Drula E."/>
            <person name="Henrissat B."/>
            <person name="Morin E."/>
            <person name="Kohler A."/>
            <person name="Barry K."/>
            <person name="LaButti K."/>
            <person name="Morin E."/>
            <person name="Salamov A."/>
            <person name="Lipzen A."/>
            <person name="Mereny Z."/>
            <person name="Hegedus B."/>
            <person name="Baldrian P."/>
            <person name="Stursova M."/>
            <person name="Weitz H."/>
            <person name="Taylor A."/>
            <person name="Grigoriev I.V."/>
            <person name="Nagy L.G."/>
            <person name="Martin F."/>
            <person name="Kauserud H."/>
        </authorList>
    </citation>
    <scope>NUCLEOTIDE SEQUENCE</scope>
    <source>
        <strain evidence="10">9284</strain>
    </source>
</reference>
<dbReference type="PANTHER" id="PTHR23502:SF51">
    <property type="entry name" value="QUINIDINE RESISTANCE PROTEIN 1-RELATED"/>
    <property type="match status" value="1"/>
</dbReference>
<feature type="transmembrane region" description="Helical" evidence="8">
    <location>
        <begin position="168"/>
        <end position="187"/>
    </location>
</feature>
<evidence type="ECO:0000256" key="4">
    <source>
        <dbReference type="ARBA" id="ARBA00022989"/>
    </source>
</evidence>
<dbReference type="EMBL" id="JARKIF010000012">
    <property type="protein sequence ID" value="KAJ7626213.1"/>
    <property type="molecule type" value="Genomic_DNA"/>
</dbReference>
<dbReference type="InterPro" id="IPR036259">
    <property type="entry name" value="MFS_trans_sf"/>
</dbReference>
<organism evidence="10 11">
    <name type="scientific">Roridomyces roridus</name>
    <dbReference type="NCBI Taxonomy" id="1738132"/>
    <lineage>
        <taxon>Eukaryota</taxon>
        <taxon>Fungi</taxon>
        <taxon>Dikarya</taxon>
        <taxon>Basidiomycota</taxon>
        <taxon>Agaricomycotina</taxon>
        <taxon>Agaricomycetes</taxon>
        <taxon>Agaricomycetidae</taxon>
        <taxon>Agaricales</taxon>
        <taxon>Marasmiineae</taxon>
        <taxon>Mycenaceae</taxon>
        <taxon>Roridomyces</taxon>
    </lineage>
</organism>
<keyword evidence="4 8" id="KW-1133">Transmembrane helix</keyword>
<dbReference type="GO" id="GO:0140115">
    <property type="term" value="P:export across plasma membrane"/>
    <property type="evidence" value="ECO:0007669"/>
    <property type="project" value="UniProtKB-ARBA"/>
</dbReference>
<feature type="transmembrane region" description="Helical" evidence="8">
    <location>
        <begin position="199"/>
        <end position="218"/>
    </location>
</feature>
<feature type="transmembrane region" description="Helical" evidence="8">
    <location>
        <begin position="269"/>
        <end position="291"/>
    </location>
</feature>
<dbReference type="Proteomes" id="UP001221142">
    <property type="component" value="Unassembled WGS sequence"/>
</dbReference>
<evidence type="ECO:0000256" key="5">
    <source>
        <dbReference type="ARBA" id="ARBA00023136"/>
    </source>
</evidence>
<dbReference type="Pfam" id="PF07690">
    <property type="entry name" value="MFS_1"/>
    <property type="match status" value="1"/>
</dbReference>
<comment type="subcellular location">
    <subcellularLocation>
        <location evidence="1">Membrane</location>
        <topology evidence="1">Multi-pass membrane protein</topology>
    </subcellularLocation>
</comment>
<dbReference type="InterPro" id="IPR020846">
    <property type="entry name" value="MFS_dom"/>
</dbReference>
<feature type="transmembrane region" description="Helical" evidence="8">
    <location>
        <begin position="108"/>
        <end position="126"/>
    </location>
</feature>
<accession>A0AAD7BNP9</accession>
<feature type="compositionally biased region" description="Basic residues" evidence="7">
    <location>
        <begin position="540"/>
        <end position="549"/>
    </location>
</feature>
<dbReference type="GO" id="GO:0005886">
    <property type="term" value="C:plasma membrane"/>
    <property type="evidence" value="ECO:0007669"/>
    <property type="project" value="TreeGrafter"/>
</dbReference>